<feature type="compositionally biased region" description="Basic and acidic residues" evidence="1">
    <location>
        <begin position="124"/>
        <end position="133"/>
    </location>
</feature>
<dbReference type="AlphaFoldDB" id="A0A9W7W3D3"/>
<name>A0A9W7W3D3_9PEZI</name>
<comment type="caution">
    <text evidence="2">The sequence shown here is derived from an EMBL/GenBank/DDBJ whole genome shotgun (WGS) entry which is preliminary data.</text>
</comment>
<keyword evidence="3" id="KW-1185">Reference proteome</keyword>
<reference evidence="2 3" key="2">
    <citation type="journal article" date="2021" name="Curr. Genet.">
        <title>Genetic response to nitrogen starvation in the aggressive Eucalyptus foliar pathogen Teratosphaeria destructans.</title>
        <authorList>
            <person name="Havenga M."/>
            <person name="Wingfield B.D."/>
            <person name="Wingfield M.J."/>
            <person name="Dreyer L.L."/>
            <person name="Roets F."/>
            <person name="Aylward J."/>
        </authorList>
    </citation>
    <scope>NUCLEOTIDE SEQUENCE [LARGE SCALE GENOMIC DNA]</scope>
    <source>
        <strain evidence="2">CMW44962</strain>
    </source>
</reference>
<feature type="region of interest" description="Disordered" evidence="1">
    <location>
        <begin position="79"/>
        <end position="133"/>
    </location>
</feature>
<organism evidence="2 3">
    <name type="scientific">Teratosphaeria destructans</name>
    <dbReference type="NCBI Taxonomy" id="418781"/>
    <lineage>
        <taxon>Eukaryota</taxon>
        <taxon>Fungi</taxon>
        <taxon>Dikarya</taxon>
        <taxon>Ascomycota</taxon>
        <taxon>Pezizomycotina</taxon>
        <taxon>Dothideomycetes</taxon>
        <taxon>Dothideomycetidae</taxon>
        <taxon>Mycosphaerellales</taxon>
        <taxon>Teratosphaeriaceae</taxon>
        <taxon>Teratosphaeria</taxon>
    </lineage>
</organism>
<dbReference type="Proteomes" id="UP001138500">
    <property type="component" value="Unassembled WGS sequence"/>
</dbReference>
<gene>
    <name evidence="2" type="ORF">Tdes44962_MAKER02489</name>
</gene>
<proteinExistence type="predicted"/>
<evidence type="ECO:0000313" key="3">
    <source>
        <dbReference type="Proteomes" id="UP001138500"/>
    </source>
</evidence>
<dbReference type="EMBL" id="RIBY02001667">
    <property type="protein sequence ID" value="KAH9828324.1"/>
    <property type="molecule type" value="Genomic_DNA"/>
</dbReference>
<sequence length="133" mass="15286">MAFTRCPREIRTIVDLLQRDHGICWQALLRILVEEEGLRRDRTARAWLSWRWHHAGMLDRKHGGGGEWDQAEQALARRLGKRAPSISNGGSGRRMGARWRSPATATGDDNQVVRYATGQRRRSRCDAEGKRLR</sequence>
<evidence type="ECO:0000313" key="2">
    <source>
        <dbReference type="EMBL" id="KAH9828324.1"/>
    </source>
</evidence>
<evidence type="ECO:0000256" key="1">
    <source>
        <dbReference type="SAM" id="MobiDB-lite"/>
    </source>
</evidence>
<accession>A0A9W7W3D3</accession>
<protein>
    <submittedName>
        <fullName evidence="2">Uncharacterized protein</fullName>
    </submittedName>
</protein>
<reference evidence="2 3" key="1">
    <citation type="journal article" date="2018" name="IMA Fungus">
        <title>IMA Genome-F 10: Nine draft genome sequences of Claviceps purpurea s.lat., including C. arundinis, C. humidiphila, and C. cf. spartinae, pseudomolecules for the pitch canker pathogen Fusarium circinatum, draft genome of Davidsoniella eucalypti, Grosmannia galeiformis, Quambalaria eucalypti, and Teratosphaeria destructans.</title>
        <authorList>
            <person name="Wingfield B.D."/>
            <person name="Liu M."/>
            <person name="Nguyen H.D."/>
            <person name="Lane F.A."/>
            <person name="Morgan S.W."/>
            <person name="De Vos L."/>
            <person name="Wilken P.M."/>
            <person name="Duong T.A."/>
            <person name="Aylward J."/>
            <person name="Coetzee M.P."/>
            <person name="Dadej K."/>
            <person name="De Beer Z.W."/>
            <person name="Findlay W."/>
            <person name="Havenga M."/>
            <person name="Kolarik M."/>
            <person name="Menzies J.G."/>
            <person name="Naidoo K."/>
            <person name="Pochopski O."/>
            <person name="Shoukouhi P."/>
            <person name="Santana Q.C."/>
            <person name="Seifert K.A."/>
            <person name="Soal N."/>
            <person name="Steenkamp E.T."/>
            <person name="Tatham C.T."/>
            <person name="van der Nest M.A."/>
            <person name="Wingfield M.J."/>
        </authorList>
    </citation>
    <scope>NUCLEOTIDE SEQUENCE [LARGE SCALE GENOMIC DNA]</scope>
    <source>
        <strain evidence="2">CMW44962</strain>
    </source>
</reference>